<dbReference type="GeneID" id="34758876"/>
<dbReference type="PANTHER" id="PTHR12919:SF20">
    <property type="entry name" value="SMALL RIBOSOMAL SUBUNIT PROTEIN BS16M"/>
    <property type="match status" value="1"/>
</dbReference>
<gene>
    <name evidence="3" type="primary">rpsP</name>
    <name evidence="5" type="ORF">CLI86_00670</name>
</gene>
<dbReference type="HAMAP" id="MF_00385">
    <property type="entry name" value="Ribosomal_bS16"/>
    <property type="match status" value="1"/>
</dbReference>
<dbReference type="NCBIfam" id="NF011094">
    <property type="entry name" value="PRK14521.1"/>
    <property type="match status" value="1"/>
</dbReference>
<dbReference type="GO" id="GO:0003735">
    <property type="term" value="F:structural constituent of ribosome"/>
    <property type="evidence" value="ECO:0007669"/>
    <property type="project" value="InterPro"/>
</dbReference>
<dbReference type="InterPro" id="IPR023803">
    <property type="entry name" value="Ribosomal_bS16_dom_sf"/>
</dbReference>
<dbReference type="SUPFAM" id="SSF54565">
    <property type="entry name" value="Ribosomal protein S16"/>
    <property type="match status" value="1"/>
</dbReference>
<protein>
    <recommendedName>
        <fullName evidence="3">Small ribosomal subunit protein bS16</fullName>
    </recommendedName>
</protein>
<dbReference type="NCBIfam" id="TIGR00002">
    <property type="entry name" value="S16"/>
    <property type="match status" value="1"/>
</dbReference>
<comment type="caution">
    <text evidence="5">The sequence shown here is derived from an EMBL/GenBank/DDBJ whole genome shotgun (WGS) entry which is preliminary data.</text>
</comment>
<evidence type="ECO:0000256" key="3">
    <source>
        <dbReference type="HAMAP-Rule" id="MF_00385"/>
    </source>
</evidence>
<dbReference type="GO" id="GO:0015935">
    <property type="term" value="C:small ribosomal subunit"/>
    <property type="evidence" value="ECO:0007669"/>
    <property type="project" value="TreeGrafter"/>
</dbReference>
<proteinExistence type="inferred from homology"/>
<keyword evidence="2 3" id="KW-0687">Ribonucleoprotein</keyword>
<accession>A0A2A6EBX8</accession>
<dbReference type="PANTHER" id="PTHR12919">
    <property type="entry name" value="30S RIBOSOMAL PROTEIN S16"/>
    <property type="match status" value="1"/>
</dbReference>
<evidence type="ECO:0000256" key="2">
    <source>
        <dbReference type="ARBA" id="ARBA00023274"/>
    </source>
</evidence>
<keyword evidence="1 3" id="KW-0689">Ribosomal protein</keyword>
<dbReference type="InterPro" id="IPR000307">
    <property type="entry name" value="Ribosomal_bS16"/>
</dbReference>
<dbReference type="Pfam" id="PF00886">
    <property type="entry name" value="Ribosomal_S16"/>
    <property type="match status" value="1"/>
</dbReference>
<sequence length="196" mass="21579">MATRIRLQRFGRKSYAFYQIVIADSRAPRDGKFIERIGSYNPNTNPATIDLNFDRALYWLQTGAQPTDTARMILSREGVCMKKHLLDGVKKGAFDEAKAEEKFQSWLTEKKLTLQKVKDAEREKSKAVVKARLDAEKEVNKAKAEAVAKKKAELAAAAEAKAKEEAAAAAAEEAVAAAPAEEAPETPQTEEAPKAE</sequence>
<feature type="region of interest" description="Disordered" evidence="4">
    <location>
        <begin position="157"/>
        <end position="196"/>
    </location>
</feature>
<feature type="compositionally biased region" description="Low complexity" evidence="4">
    <location>
        <begin position="167"/>
        <end position="190"/>
    </location>
</feature>
<evidence type="ECO:0000256" key="4">
    <source>
        <dbReference type="SAM" id="MobiDB-lite"/>
    </source>
</evidence>
<dbReference type="Proteomes" id="UP000219259">
    <property type="component" value="Unassembled WGS sequence"/>
</dbReference>
<comment type="similarity">
    <text evidence="3">Belongs to the bacterial ribosomal protein bS16 family.</text>
</comment>
<evidence type="ECO:0000313" key="5">
    <source>
        <dbReference type="EMBL" id="PDP45215.1"/>
    </source>
</evidence>
<dbReference type="EMBL" id="NSLJ01000001">
    <property type="protein sequence ID" value="PDP45215.1"/>
    <property type="molecule type" value="Genomic_DNA"/>
</dbReference>
<organism evidence="5 6">
    <name type="scientific">Tannerella forsythia</name>
    <name type="common">Bacteroides forsythus</name>
    <dbReference type="NCBI Taxonomy" id="28112"/>
    <lineage>
        <taxon>Bacteria</taxon>
        <taxon>Pseudomonadati</taxon>
        <taxon>Bacteroidota</taxon>
        <taxon>Bacteroidia</taxon>
        <taxon>Bacteroidales</taxon>
        <taxon>Tannerellaceae</taxon>
        <taxon>Tannerella</taxon>
    </lineage>
</organism>
<dbReference type="GO" id="GO:0006412">
    <property type="term" value="P:translation"/>
    <property type="evidence" value="ECO:0007669"/>
    <property type="project" value="UniProtKB-UniRule"/>
</dbReference>
<dbReference type="GO" id="GO:0005737">
    <property type="term" value="C:cytoplasm"/>
    <property type="evidence" value="ECO:0007669"/>
    <property type="project" value="UniProtKB-ARBA"/>
</dbReference>
<evidence type="ECO:0000256" key="1">
    <source>
        <dbReference type="ARBA" id="ARBA00022980"/>
    </source>
</evidence>
<dbReference type="RefSeq" id="WP_041591209.1">
    <property type="nucleotide sequence ID" value="NZ_CAJPTF010000001.1"/>
</dbReference>
<dbReference type="Gene3D" id="3.30.1320.10">
    <property type="match status" value="1"/>
</dbReference>
<reference evidence="5 6" key="1">
    <citation type="submission" date="2017-09" db="EMBL/GenBank/DDBJ databases">
        <title>Phase variable restriction modification systems are present in the genome sequences of periodontal pathogens Prevotella intermedia, Tannerella forsythia and Porphyromonas gingivalis.</title>
        <authorList>
            <person name="Haigh R.D."/>
            <person name="Crawford L."/>
            <person name="Ralph J."/>
            <person name="Wanford J."/>
            <person name="Vartoukian S.R."/>
            <person name="Hijazib K."/>
            <person name="Wade W."/>
            <person name="Oggioni M.R."/>
        </authorList>
    </citation>
    <scope>NUCLEOTIDE SEQUENCE [LARGE SCALE GENOMIC DNA]</scope>
    <source>
        <strain evidence="5 6">WW11663</strain>
    </source>
</reference>
<dbReference type="AlphaFoldDB" id="A0A2A6EBX8"/>
<name>A0A2A6EBX8_TANFO</name>
<dbReference type="OrthoDB" id="9807878at2"/>
<evidence type="ECO:0000313" key="6">
    <source>
        <dbReference type="Proteomes" id="UP000219259"/>
    </source>
</evidence>